<proteinExistence type="predicted"/>
<evidence type="ECO:0008006" key="9">
    <source>
        <dbReference type="Google" id="ProtNLM"/>
    </source>
</evidence>
<sequence>MAPQTSIPVAANVLGEQCRSLPLDSCCRLTLPSLWCVQLIPQTKTTEGLPGIMMLMWAICAIPFGAYSIAQVRLYSRLMVSILSLEEFQHTNPSSASVLRNLLSHQLGEWPVWKATTIGVIMWAAFGGAEAALILTLRPLYDRGIEFPMIILGVIASILLAIGLLPPYFEIWKRRGRVIGINWIFLTIDWSGAFFSLMALVAQNTFDVLGGVLYIICVFLEAGIFVCHLIWMFRTREIRAQAKAEGKTFDDAAKECEEQDVEFKFSEREIRMPGWRKKKDAGGVICGDVEIGKGALESYGLNPTSREQRPAEKRRKARQQDDEKNQPKLSLNIRASFLRFRGKEQCTSQ</sequence>
<name>A0A1L7XFN0_9HELO</name>
<reference evidence="7 8" key="1">
    <citation type="submission" date="2016-03" db="EMBL/GenBank/DDBJ databases">
        <authorList>
            <person name="Ploux O."/>
        </authorList>
    </citation>
    <scope>NUCLEOTIDE SEQUENCE [LARGE SCALE GENOMIC DNA]</scope>
    <source>
        <strain evidence="7 8">UAMH 11012</strain>
    </source>
</reference>
<evidence type="ECO:0000313" key="7">
    <source>
        <dbReference type="EMBL" id="CZR63818.1"/>
    </source>
</evidence>
<evidence type="ECO:0000256" key="2">
    <source>
        <dbReference type="ARBA" id="ARBA00022692"/>
    </source>
</evidence>
<feature type="transmembrane region" description="Helical" evidence="6">
    <location>
        <begin position="120"/>
        <end position="141"/>
    </location>
</feature>
<dbReference type="EMBL" id="FJOG01000024">
    <property type="protein sequence ID" value="CZR63818.1"/>
    <property type="molecule type" value="Genomic_DNA"/>
</dbReference>
<dbReference type="InterPro" id="IPR006603">
    <property type="entry name" value="PQ-loop_rpt"/>
</dbReference>
<dbReference type="Proteomes" id="UP000184330">
    <property type="component" value="Unassembled WGS sequence"/>
</dbReference>
<evidence type="ECO:0000256" key="6">
    <source>
        <dbReference type="SAM" id="Phobius"/>
    </source>
</evidence>
<feature type="region of interest" description="Disordered" evidence="5">
    <location>
        <begin position="298"/>
        <end position="331"/>
    </location>
</feature>
<dbReference type="SMART" id="SM00679">
    <property type="entry name" value="CTNS"/>
    <property type="match status" value="2"/>
</dbReference>
<keyword evidence="2 6" id="KW-0812">Transmembrane</keyword>
<gene>
    <name evidence="7" type="ORF">PAC_13715</name>
</gene>
<keyword evidence="8" id="KW-1185">Reference proteome</keyword>
<feature type="transmembrane region" description="Helical" evidence="6">
    <location>
        <begin position="51"/>
        <end position="70"/>
    </location>
</feature>
<organism evidence="7 8">
    <name type="scientific">Phialocephala subalpina</name>
    <dbReference type="NCBI Taxonomy" id="576137"/>
    <lineage>
        <taxon>Eukaryota</taxon>
        <taxon>Fungi</taxon>
        <taxon>Dikarya</taxon>
        <taxon>Ascomycota</taxon>
        <taxon>Pezizomycotina</taxon>
        <taxon>Leotiomycetes</taxon>
        <taxon>Helotiales</taxon>
        <taxon>Mollisiaceae</taxon>
        <taxon>Phialocephala</taxon>
        <taxon>Phialocephala fortinii species complex</taxon>
    </lineage>
</organism>
<dbReference type="OrthoDB" id="407617at2759"/>
<evidence type="ECO:0000256" key="4">
    <source>
        <dbReference type="ARBA" id="ARBA00023136"/>
    </source>
</evidence>
<feature type="transmembrane region" description="Helical" evidence="6">
    <location>
        <begin position="147"/>
        <end position="169"/>
    </location>
</feature>
<feature type="transmembrane region" description="Helical" evidence="6">
    <location>
        <begin position="181"/>
        <end position="202"/>
    </location>
</feature>
<evidence type="ECO:0000313" key="8">
    <source>
        <dbReference type="Proteomes" id="UP000184330"/>
    </source>
</evidence>
<keyword evidence="3 6" id="KW-1133">Transmembrane helix</keyword>
<evidence type="ECO:0000256" key="5">
    <source>
        <dbReference type="SAM" id="MobiDB-lite"/>
    </source>
</evidence>
<protein>
    <recommendedName>
        <fullName evidence="9">PQ loop repeat protein</fullName>
    </recommendedName>
</protein>
<comment type="subcellular location">
    <subcellularLocation>
        <location evidence="1">Membrane</location>
        <topology evidence="1">Multi-pass membrane protein</topology>
    </subcellularLocation>
</comment>
<keyword evidence="4 6" id="KW-0472">Membrane</keyword>
<feature type="transmembrane region" description="Helical" evidence="6">
    <location>
        <begin position="208"/>
        <end position="233"/>
    </location>
</feature>
<accession>A0A1L7XFN0</accession>
<dbReference type="AlphaFoldDB" id="A0A1L7XFN0"/>
<evidence type="ECO:0000256" key="1">
    <source>
        <dbReference type="ARBA" id="ARBA00004141"/>
    </source>
</evidence>
<dbReference type="GO" id="GO:0016020">
    <property type="term" value="C:membrane"/>
    <property type="evidence" value="ECO:0007669"/>
    <property type="project" value="UniProtKB-SubCell"/>
</dbReference>
<evidence type="ECO:0000256" key="3">
    <source>
        <dbReference type="ARBA" id="ARBA00022989"/>
    </source>
</evidence>